<keyword evidence="9" id="KW-1133">Transmembrane helix</keyword>
<dbReference type="PROSITE" id="PS50279">
    <property type="entry name" value="BPTI_KUNITZ_2"/>
    <property type="match status" value="1"/>
</dbReference>
<organism evidence="11 12">
    <name type="scientific">Glossina brevipalpis</name>
    <dbReference type="NCBI Taxonomy" id="37001"/>
    <lineage>
        <taxon>Eukaryota</taxon>
        <taxon>Metazoa</taxon>
        <taxon>Ecdysozoa</taxon>
        <taxon>Arthropoda</taxon>
        <taxon>Hexapoda</taxon>
        <taxon>Insecta</taxon>
        <taxon>Pterygota</taxon>
        <taxon>Neoptera</taxon>
        <taxon>Endopterygota</taxon>
        <taxon>Diptera</taxon>
        <taxon>Brachycera</taxon>
        <taxon>Muscomorpha</taxon>
        <taxon>Hippoboscoidea</taxon>
        <taxon>Glossinidae</taxon>
        <taxon>Glossina</taxon>
    </lineage>
</organism>
<dbReference type="InterPro" id="IPR002223">
    <property type="entry name" value="Kunitz_BPTI"/>
</dbReference>
<dbReference type="STRING" id="37001.A0A1A9X3C5"/>
<dbReference type="EnsemblMetazoa" id="GBRI042762-RA">
    <property type="protein sequence ID" value="GBRI042762-PA"/>
    <property type="gene ID" value="GBRI042762"/>
</dbReference>
<evidence type="ECO:0000256" key="2">
    <source>
        <dbReference type="ARBA" id="ARBA00022525"/>
    </source>
</evidence>
<keyword evidence="12" id="KW-1185">Reference proteome</keyword>
<dbReference type="VEuPathDB" id="VectorBase:GBRI042762"/>
<keyword evidence="5" id="KW-0722">Serine protease inhibitor</keyword>
<evidence type="ECO:0000256" key="3">
    <source>
        <dbReference type="ARBA" id="ARBA00022656"/>
    </source>
</evidence>
<reference evidence="12" key="1">
    <citation type="submission" date="2014-03" db="EMBL/GenBank/DDBJ databases">
        <authorList>
            <person name="Aksoy S."/>
            <person name="Warren W."/>
            <person name="Wilson R.K."/>
        </authorList>
    </citation>
    <scope>NUCLEOTIDE SEQUENCE [LARGE SCALE GENOMIC DNA]</scope>
    <source>
        <strain evidence="12">IAEA</strain>
    </source>
</reference>
<reference evidence="11" key="2">
    <citation type="submission" date="2020-05" db="UniProtKB">
        <authorList>
            <consortium name="EnsemblMetazoa"/>
        </authorList>
    </citation>
    <scope>IDENTIFICATION</scope>
    <source>
        <strain evidence="11">IAEA</strain>
    </source>
</reference>
<evidence type="ECO:0000313" key="11">
    <source>
        <dbReference type="EnsemblMetazoa" id="GBRI042762-PA"/>
    </source>
</evidence>
<evidence type="ECO:0000256" key="5">
    <source>
        <dbReference type="ARBA" id="ARBA00022900"/>
    </source>
</evidence>
<dbReference type="PANTHER" id="PTHR10083">
    <property type="entry name" value="KUNITZ-TYPE PROTEASE INHIBITOR-RELATED"/>
    <property type="match status" value="1"/>
</dbReference>
<comment type="subcellular location">
    <subcellularLocation>
        <location evidence="1">Secreted</location>
    </subcellularLocation>
</comment>
<keyword evidence="3" id="KW-0800">Toxin</keyword>
<dbReference type="GO" id="GO:0005615">
    <property type="term" value="C:extracellular space"/>
    <property type="evidence" value="ECO:0007669"/>
    <property type="project" value="TreeGrafter"/>
</dbReference>
<dbReference type="PANTHER" id="PTHR10083:SF376">
    <property type="entry name" value="SERINE PEPTIDASE INHIBITOR, KUNITZ TYPE, 3"/>
    <property type="match status" value="1"/>
</dbReference>
<dbReference type="InterPro" id="IPR020901">
    <property type="entry name" value="Prtase_inh_Kunz-CS"/>
</dbReference>
<evidence type="ECO:0000313" key="12">
    <source>
        <dbReference type="Proteomes" id="UP000091820"/>
    </source>
</evidence>
<keyword evidence="9" id="KW-0812">Transmembrane</keyword>
<dbReference type="InterPro" id="IPR036880">
    <property type="entry name" value="Kunitz_BPTI_sf"/>
</dbReference>
<dbReference type="GO" id="GO:0090729">
    <property type="term" value="F:toxin activity"/>
    <property type="evidence" value="ECO:0007669"/>
    <property type="project" value="UniProtKB-KW"/>
</dbReference>
<name>A0A1A9X3C5_9MUSC</name>
<evidence type="ECO:0000256" key="1">
    <source>
        <dbReference type="ARBA" id="ARBA00004613"/>
    </source>
</evidence>
<dbReference type="CDD" id="cd00109">
    <property type="entry name" value="Kunitz-type"/>
    <property type="match status" value="1"/>
</dbReference>
<dbReference type="PRINTS" id="PR00759">
    <property type="entry name" value="BASICPTASE"/>
</dbReference>
<dbReference type="PROSITE" id="PS00280">
    <property type="entry name" value="BPTI_KUNITZ_1"/>
    <property type="match status" value="1"/>
</dbReference>
<evidence type="ECO:0000256" key="7">
    <source>
        <dbReference type="ARBA" id="ARBA00023240"/>
    </source>
</evidence>
<feature type="domain" description="BPTI/Kunitz inhibitor" evidence="10">
    <location>
        <begin position="68"/>
        <end position="118"/>
    </location>
</feature>
<proteinExistence type="predicted"/>
<evidence type="ECO:0000256" key="9">
    <source>
        <dbReference type="SAM" id="Phobius"/>
    </source>
</evidence>
<dbReference type="SMART" id="SM00131">
    <property type="entry name" value="KU"/>
    <property type="match status" value="1"/>
</dbReference>
<dbReference type="AlphaFoldDB" id="A0A1A9X3C5"/>
<dbReference type="FunFam" id="4.10.410.10:FF:000025">
    <property type="entry name" value="Papilin-like Protein"/>
    <property type="match status" value="1"/>
</dbReference>
<keyword evidence="2" id="KW-0964">Secreted</keyword>
<evidence type="ECO:0000256" key="6">
    <source>
        <dbReference type="ARBA" id="ARBA00023157"/>
    </source>
</evidence>
<sequence>MLTKSITITGGLLLITFMMTTLLNLYITKVEARPWDLYDEVSDLFQAMTLDDVPGAKETKENEPKDFCRMPARKGVCRALIPRWSYDPQQKDCIEFKFGGCDGNDNNFPSYKSCMATCKGILGYVINSKAFVYKIVHQRCANRKTPNSSMTSNGAEVQ</sequence>
<evidence type="ECO:0000256" key="4">
    <source>
        <dbReference type="ARBA" id="ARBA00022690"/>
    </source>
</evidence>
<dbReference type="SUPFAM" id="SSF57362">
    <property type="entry name" value="BPTI-like"/>
    <property type="match status" value="1"/>
</dbReference>
<dbReference type="Gene3D" id="4.10.410.10">
    <property type="entry name" value="Pancreatic trypsin inhibitor Kunitz domain"/>
    <property type="match status" value="1"/>
</dbReference>
<keyword evidence="9" id="KW-0472">Membrane</keyword>
<feature type="transmembrane region" description="Helical" evidence="9">
    <location>
        <begin position="6"/>
        <end position="27"/>
    </location>
</feature>
<accession>A0A1A9X3C5</accession>
<dbReference type="InterPro" id="IPR050098">
    <property type="entry name" value="TFPI/VKTCI-like"/>
</dbReference>
<dbReference type="Proteomes" id="UP000091820">
    <property type="component" value="Unassembled WGS sequence"/>
</dbReference>
<keyword evidence="8" id="KW-1203">Blood coagulation cascade inhibiting toxin</keyword>
<evidence type="ECO:0000259" key="10">
    <source>
        <dbReference type="PROSITE" id="PS50279"/>
    </source>
</evidence>
<keyword evidence="4" id="KW-0646">Protease inhibitor</keyword>
<keyword evidence="6" id="KW-1015">Disulfide bond</keyword>
<protein>
    <recommendedName>
        <fullName evidence="10">BPTI/Kunitz inhibitor domain-containing protein</fullName>
    </recommendedName>
</protein>
<keyword evidence="7" id="KW-1199">Hemostasis impairing toxin</keyword>
<dbReference type="GO" id="GO:0004867">
    <property type="term" value="F:serine-type endopeptidase inhibitor activity"/>
    <property type="evidence" value="ECO:0007669"/>
    <property type="project" value="UniProtKB-KW"/>
</dbReference>
<dbReference type="Pfam" id="PF00014">
    <property type="entry name" value="Kunitz_BPTI"/>
    <property type="match status" value="1"/>
</dbReference>
<evidence type="ECO:0000256" key="8">
    <source>
        <dbReference type="ARBA" id="ARBA00034146"/>
    </source>
</evidence>